<dbReference type="AlphaFoldDB" id="A0A0E9Q738"/>
<reference evidence="1" key="1">
    <citation type="submission" date="2014-11" db="EMBL/GenBank/DDBJ databases">
        <authorList>
            <person name="Amaro Gonzalez C."/>
        </authorList>
    </citation>
    <scope>NUCLEOTIDE SEQUENCE</scope>
</reference>
<sequence>MLESAPQTFNKGTPFHSCGTGHFCNAEYIHSRASHTSTSGLVVIRALNCPESVGELLK</sequence>
<evidence type="ECO:0000313" key="1">
    <source>
        <dbReference type="EMBL" id="JAH12564.1"/>
    </source>
</evidence>
<protein>
    <submittedName>
        <fullName evidence="1">Uncharacterized protein</fullName>
    </submittedName>
</protein>
<proteinExistence type="predicted"/>
<name>A0A0E9Q738_ANGAN</name>
<reference evidence="1" key="2">
    <citation type="journal article" date="2015" name="Fish Shellfish Immunol.">
        <title>Early steps in the European eel (Anguilla anguilla)-Vibrio vulnificus interaction in the gills: Role of the RtxA13 toxin.</title>
        <authorList>
            <person name="Callol A."/>
            <person name="Pajuelo D."/>
            <person name="Ebbesson L."/>
            <person name="Teles M."/>
            <person name="MacKenzie S."/>
            <person name="Amaro C."/>
        </authorList>
    </citation>
    <scope>NUCLEOTIDE SEQUENCE</scope>
</reference>
<dbReference type="EMBL" id="GBXM01096013">
    <property type="protein sequence ID" value="JAH12564.1"/>
    <property type="molecule type" value="Transcribed_RNA"/>
</dbReference>
<accession>A0A0E9Q738</accession>
<organism evidence="1">
    <name type="scientific">Anguilla anguilla</name>
    <name type="common">European freshwater eel</name>
    <name type="synonym">Muraena anguilla</name>
    <dbReference type="NCBI Taxonomy" id="7936"/>
    <lineage>
        <taxon>Eukaryota</taxon>
        <taxon>Metazoa</taxon>
        <taxon>Chordata</taxon>
        <taxon>Craniata</taxon>
        <taxon>Vertebrata</taxon>
        <taxon>Euteleostomi</taxon>
        <taxon>Actinopterygii</taxon>
        <taxon>Neopterygii</taxon>
        <taxon>Teleostei</taxon>
        <taxon>Anguilliformes</taxon>
        <taxon>Anguillidae</taxon>
        <taxon>Anguilla</taxon>
    </lineage>
</organism>